<keyword evidence="1" id="KW-1185">Reference proteome</keyword>
<protein>
    <submittedName>
        <fullName evidence="2">Transposase</fullName>
    </submittedName>
</protein>
<dbReference type="WBParaSite" id="L893_g27443.t1">
    <property type="protein sequence ID" value="L893_g27443.t1"/>
    <property type="gene ID" value="L893_g27443"/>
</dbReference>
<proteinExistence type="predicted"/>
<dbReference type="AlphaFoldDB" id="A0A1I7ZKY2"/>
<dbReference type="Proteomes" id="UP000095287">
    <property type="component" value="Unplaced"/>
</dbReference>
<organism evidence="1 2">
    <name type="scientific">Steinernema glaseri</name>
    <dbReference type="NCBI Taxonomy" id="37863"/>
    <lineage>
        <taxon>Eukaryota</taxon>
        <taxon>Metazoa</taxon>
        <taxon>Ecdysozoa</taxon>
        <taxon>Nematoda</taxon>
        <taxon>Chromadorea</taxon>
        <taxon>Rhabditida</taxon>
        <taxon>Tylenchina</taxon>
        <taxon>Panagrolaimomorpha</taxon>
        <taxon>Strongyloidoidea</taxon>
        <taxon>Steinernematidae</taxon>
        <taxon>Steinernema</taxon>
    </lineage>
</organism>
<reference evidence="2" key="1">
    <citation type="submission" date="2016-11" db="UniProtKB">
        <authorList>
            <consortium name="WormBaseParasite"/>
        </authorList>
    </citation>
    <scope>IDENTIFICATION</scope>
</reference>
<evidence type="ECO:0000313" key="2">
    <source>
        <dbReference type="WBParaSite" id="L893_g27443.t1"/>
    </source>
</evidence>
<accession>A0A1I7ZKY2</accession>
<sequence length="186" mass="21285">MFAADAQGVRAVFVRDSSRMCHGYRDICMQQHVFPRNGVRKVLAKARARQQCALHSAQLRVKVSARQRLCRLRTASPAHLSWHALHPYLPLPRPNEALPNCEVQDNFALVHMAHAALHTLIMITLWWFMVASNSPLRAEVEWGRKEGSIAISALLHNIVEVRLSQSAHRTHRKDVISRAWTHLLMR</sequence>
<evidence type="ECO:0000313" key="1">
    <source>
        <dbReference type="Proteomes" id="UP000095287"/>
    </source>
</evidence>
<name>A0A1I7ZKY2_9BILA</name>